<dbReference type="InterPro" id="IPR052025">
    <property type="entry name" value="Xyloglucanase_GH74"/>
</dbReference>
<dbReference type="PANTHER" id="PTHR43739:SF5">
    <property type="entry name" value="EXO-ALPHA-SIALIDASE"/>
    <property type="match status" value="1"/>
</dbReference>
<name>A0A545U7U5_9GAMM</name>
<organism evidence="2 3">
    <name type="scientific">Aliikangiella coralliicola</name>
    <dbReference type="NCBI Taxonomy" id="2592383"/>
    <lineage>
        <taxon>Bacteria</taxon>
        <taxon>Pseudomonadati</taxon>
        <taxon>Pseudomonadota</taxon>
        <taxon>Gammaproteobacteria</taxon>
        <taxon>Oceanospirillales</taxon>
        <taxon>Pleioneaceae</taxon>
        <taxon>Aliikangiella</taxon>
    </lineage>
</organism>
<evidence type="ECO:0000313" key="2">
    <source>
        <dbReference type="EMBL" id="TQV85537.1"/>
    </source>
</evidence>
<proteinExistence type="predicted"/>
<comment type="caution">
    <text evidence="2">The sequence shown here is derived from an EMBL/GenBank/DDBJ whole genome shotgun (WGS) entry which is preliminary data.</text>
</comment>
<reference evidence="2 3" key="1">
    <citation type="submission" date="2019-07" db="EMBL/GenBank/DDBJ databases">
        <title>Draft genome for Aliikangiella sp. M105.</title>
        <authorList>
            <person name="Wang G."/>
        </authorList>
    </citation>
    <scope>NUCLEOTIDE SEQUENCE [LARGE SCALE GENOMIC DNA]</scope>
    <source>
        <strain evidence="2 3">M105</strain>
    </source>
</reference>
<gene>
    <name evidence="2" type="ORF">FLL46_20480</name>
</gene>
<dbReference type="RefSeq" id="WP_142933213.1">
    <property type="nucleotide sequence ID" value="NZ_ML660168.1"/>
</dbReference>
<evidence type="ECO:0000259" key="1">
    <source>
        <dbReference type="Pfam" id="PF01345"/>
    </source>
</evidence>
<sequence length="1072" mass="113558">MTPLILRPILCLSLGRLFSLFFLLVSMSVIGAPIVITDINPDQSTLDPVDPDGATGGRINGVATTPGNTNIYYAASEFGGLYKTTDFQVNGGQWFRLEAHLPMLTIDVESAPNGAALYASSLYDGRVNSVAGINVSYDGGTTWTNPPTATPASGTCAEAAAISEPSATGIAVDPDNPSAVYIGTNCGLAISNNLGASWTYSNPFAPALARTIWDVVVHHGGIIDVCGQIGSARSIDGGVSWSIGALPVGRCSIAASPHEADVIFATRGAWVYESDDGGTTWTNLGTPDSRRQGRIPFVETNDRGNDNFDLWYGDVRLYRAGCTSNPANGGLRCPMGNLDLSTNPPQPAGWAGPFTRSVGGHDDVGSIAFDPAGNGVNDCPTLFSSDGGVYYNTLSDEATCHDPQWEQPAVTPHALWLWAMDGFNPAGVTNLDLYAGAQDNGSYATIDGGAASPTWVNRNCCDGFDDTAAATTVLYTICCGSNPSTRIHRRGQGMAGGAQLPAASYPQSGLLAGFKFPDNFDRYGPSDYVAITRDCTAGSNGCVGADGGLFITNNITVDPVIWTELGNATEPPSNLLCAVKSSRAPGGQPVFYVQTGNCNGNGNSDQLWRFIGTNPAGIWQRIDTNLASGSIGIFDVDPNDPNRLYASNLLASSPQMVFSNDAGQTWENNVNLDLAMSGNGQFKSRTLGTAARGRYVQPSFVSFDPSDPNMMIAGAVDSGVFVSTDAGASWLLVTDPHTPVQTGRPHIPHPLYAFFDHDPADRTDIYVGTRGKGIMKIGFRPPATGFKYAAKFVCGDQPDINGLDLVRGRYGTTINIHNTTQSETVFQKQLSLSFPPEEQRPGQVLPIAWDWLQGNQSLKTDCDEIRNRFYDGSFPQGYIEGFITIRSTRPLDVVGVYSSGDLTANGELLHSSIDIEQVQERDTRADLRVEKSPQVFTFDINDNLALHLVLYTVNVQNLSTHDAFNVSLADSLALAGSNVVSAMGFFPSPIDLPPGGSVVNTTSGINTATIDLNLGDIAGGATAITRFWAAVITYQTGFPANADLVDTVEVSSPGGDPSPLNNTAVVTTPIIP</sequence>
<dbReference type="Gene3D" id="2.130.10.10">
    <property type="entry name" value="YVTN repeat-like/Quinoprotein amine dehydrogenase"/>
    <property type="match status" value="3"/>
</dbReference>
<keyword evidence="3" id="KW-1185">Reference proteome</keyword>
<dbReference type="SUPFAM" id="SSF110296">
    <property type="entry name" value="Oligoxyloglucan reducing end-specific cellobiohydrolase"/>
    <property type="match status" value="2"/>
</dbReference>
<accession>A0A545U7U5</accession>
<dbReference type="Proteomes" id="UP000315439">
    <property type="component" value="Unassembled WGS sequence"/>
</dbReference>
<dbReference type="AlphaFoldDB" id="A0A545U7U5"/>
<dbReference type="OrthoDB" id="5664384at2"/>
<dbReference type="Pfam" id="PF01345">
    <property type="entry name" value="DUF11"/>
    <property type="match status" value="1"/>
</dbReference>
<dbReference type="InterPro" id="IPR015943">
    <property type="entry name" value="WD40/YVTN_repeat-like_dom_sf"/>
</dbReference>
<evidence type="ECO:0000313" key="3">
    <source>
        <dbReference type="Proteomes" id="UP000315439"/>
    </source>
</evidence>
<dbReference type="PANTHER" id="PTHR43739">
    <property type="entry name" value="XYLOGLUCANASE (EUROFUNG)"/>
    <property type="match status" value="1"/>
</dbReference>
<dbReference type="GO" id="GO:0010411">
    <property type="term" value="P:xyloglucan metabolic process"/>
    <property type="evidence" value="ECO:0007669"/>
    <property type="project" value="TreeGrafter"/>
</dbReference>
<dbReference type="EMBL" id="VIKS01000012">
    <property type="protein sequence ID" value="TQV85537.1"/>
    <property type="molecule type" value="Genomic_DNA"/>
</dbReference>
<protein>
    <recommendedName>
        <fullName evidence="1">DUF11 domain-containing protein</fullName>
    </recommendedName>
</protein>
<feature type="domain" description="DUF11" evidence="1">
    <location>
        <begin position="926"/>
        <end position="1067"/>
    </location>
</feature>
<dbReference type="CDD" id="cd15482">
    <property type="entry name" value="Sialidase_non-viral"/>
    <property type="match status" value="1"/>
</dbReference>
<dbReference type="InterPro" id="IPR001434">
    <property type="entry name" value="OmcB-like_DUF11"/>
</dbReference>